<dbReference type="EnsemblMetazoa" id="BGLB027751-RA">
    <property type="protein sequence ID" value="BGLB027751-PA"/>
    <property type="gene ID" value="BGLB027751"/>
</dbReference>
<name>A0A2C9L7E5_BIOGL</name>
<feature type="region of interest" description="Disordered" evidence="1">
    <location>
        <begin position="1"/>
        <end position="30"/>
    </location>
</feature>
<evidence type="ECO:0000313" key="2">
    <source>
        <dbReference type="EnsemblMetazoa" id="BGLB027751-PA"/>
    </source>
</evidence>
<gene>
    <name evidence="2" type="primary">106061711</name>
</gene>
<evidence type="ECO:0000256" key="1">
    <source>
        <dbReference type="SAM" id="MobiDB-lite"/>
    </source>
</evidence>
<feature type="compositionally biased region" description="Basic and acidic residues" evidence="1">
    <location>
        <begin position="9"/>
        <end position="30"/>
    </location>
</feature>
<dbReference type="Proteomes" id="UP000076420">
    <property type="component" value="Unassembled WGS sequence"/>
</dbReference>
<dbReference type="AlphaFoldDB" id="A0A2C9L7E5"/>
<proteinExistence type="predicted"/>
<dbReference type="KEGG" id="bgt:106061711"/>
<accession>A0A2C9L7E5</accession>
<reference evidence="2" key="1">
    <citation type="submission" date="2020-05" db="UniProtKB">
        <authorList>
            <consortium name="EnsemblMetazoa"/>
        </authorList>
    </citation>
    <scope>IDENTIFICATION</scope>
    <source>
        <strain evidence="2">BB02</strain>
    </source>
</reference>
<organism evidence="2 3">
    <name type="scientific">Biomphalaria glabrata</name>
    <name type="common">Bloodfluke planorb</name>
    <name type="synonym">Freshwater snail</name>
    <dbReference type="NCBI Taxonomy" id="6526"/>
    <lineage>
        <taxon>Eukaryota</taxon>
        <taxon>Metazoa</taxon>
        <taxon>Spiralia</taxon>
        <taxon>Lophotrochozoa</taxon>
        <taxon>Mollusca</taxon>
        <taxon>Gastropoda</taxon>
        <taxon>Heterobranchia</taxon>
        <taxon>Euthyneura</taxon>
        <taxon>Panpulmonata</taxon>
        <taxon>Hygrophila</taxon>
        <taxon>Lymnaeoidea</taxon>
        <taxon>Planorbidae</taxon>
        <taxon>Biomphalaria</taxon>
    </lineage>
</organism>
<protein>
    <submittedName>
        <fullName evidence="2">Uncharacterized protein</fullName>
    </submittedName>
</protein>
<feature type="region of interest" description="Disordered" evidence="1">
    <location>
        <begin position="54"/>
        <end position="77"/>
    </location>
</feature>
<sequence length="149" mass="16809">MTHRSFLSSDERPITPPEEKDTTRKTSQIPERKLTVANTDLLFKLFECISEEKTKTQPVTKTRAQPKSRKLVPKSNTKGLFLGNDPYMVDAVTEKIFPQLTLEGSRHSGGGNTSLQLITFKEGDKTVTLPSLSMEQNYPQMLSELVMHI</sequence>
<dbReference type="VEuPathDB" id="VectorBase:BGLB027751"/>
<dbReference type="VEuPathDB" id="VectorBase:BGLAX_035945"/>
<evidence type="ECO:0000313" key="3">
    <source>
        <dbReference type="Proteomes" id="UP000076420"/>
    </source>
</evidence>